<keyword evidence="2" id="KW-0812">Transmembrane</keyword>
<dbReference type="SUPFAM" id="SSF51735">
    <property type="entry name" value="NAD(P)-binding Rossmann-fold domains"/>
    <property type="match status" value="1"/>
</dbReference>
<dbReference type="InterPro" id="IPR051203">
    <property type="entry name" value="Polysaccharide_Synthase-Rel"/>
</dbReference>
<evidence type="ECO:0000313" key="4">
    <source>
        <dbReference type="EMBL" id="SDX98469.1"/>
    </source>
</evidence>
<organism evidence="4 5">
    <name type="scientific">Aidingimonas halophila</name>
    <dbReference type="NCBI Taxonomy" id="574349"/>
    <lineage>
        <taxon>Bacteria</taxon>
        <taxon>Pseudomonadati</taxon>
        <taxon>Pseudomonadota</taxon>
        <taxon>Gammaproteobacteria</taxon>
        <taxon>Oceanospirillales</taxon>
        <taxon>Halomonadaceae</taxon>
        <taxon>Aidingimonas</taxon>
    </lineage>
</organism>
<feature type="domain" description="Polysaccharide biosynthesis protein CapD-like" evidence="3">
    <location>
        <begin position="284"/>
        <end position="577"/>
    </location>
</feature>
<comment type="similarity">
    <text evidence="1">Belongs to the polysaccharide synthase family.</text>
</comment>
<sequence length="664" mass="73223">MSLSLDKLFRLPRRHKRFVLTWMDMGLVSGSLLLAILLRTGSNEALTYFDTWLLIAMITPATLMLFTALGLYRHVLRFLGYKTLKTLMICVCGSALLIALANVIIGQPLPHSVSIIYALLSLSLVGGVRLLLRSLYRLTVMRQTTRVIIYGAGSAGSQLVTSLNNGHEYTPVGFVDDWRGMHGTRVEGLKVYPPGELPRLIQTMQVERILFAIPSAPLSRKRHILQTLEPLTVPVQTVPGMADIVAGHSRIEELRDITIDDLLGRDPIPPNQSLLDANIRGKVVMVTGAGGSIGSELCRQILVQGPAQLLLLDICEYSLYRIERELQNLALKTSPPAVIRALLGSVQQRSRLDDIMRTFHVQTIYHAAAYKHVPIVENNMVEGIRNNVFGTLEMARAAIDCGVDTFVLISTDKAVRPTNVMGTTKRLAELICQSLAAHQSMTRFCMVRFGNVLGSSGSVVPLFRKQIKAGGPITVTHPDITRYFMTIPEAAQLVIQAGAMGRGGDVFVLDMGEPIKIDELARKIVRLSGMEIIDQDNPDGDIEIVYSGLRPGEKLFEELLIGDGTVPTSHPRIMSANEAFWDWPTLNAYLQRLYATLSNHEYDRIRELLREAPTAYQPDGPIVDPIHQSKSAEPATTKVTSAEEDAFDVLKVSAVSLVKGGPHF</sequence>
<dbReference type="PANTHER" id="PTHR43318:SF1">
    <property type="entry name" value="POLYSACCHARIDE BIOSYNTHESIS PROTEIN EPSC-RELATED"/>
    <property type="match status" value="1"/>
</dbReference>
<evidence type="ECO:0000259" key="3">
    <source>
        <dbReference type="Pfam" id="PF02719"/>
    </source>
</evidence>
<dbReference type="PANTHER" id="PTHR43318">
    <property type="entry name" value="UDP-N-ACETYLGLUCOSAMINE 4,6-DEHYDRATASE"/>
    <property type="match status" value="1"/>
</dbReference>
<reference evidence="4 5" key="1">
    <citation type="submission" date="2016-10" db="EMBL/GenBank/DDBJ databases">
        <authorList>
            <person name="de Groot N.N."/>
        </authorList>
    </citation>
    <scope>NUCLEOTIDE SEQUENCE [LARGE SCALE GENOMIC DNA]</scope>
    <source>
        <strain evidence="4 5">DSM 19219</strain>
    </source>
</reference>
<feature type="transmembrane region" description="Helical" evidence="2">
    <location>
        <begin position="84"/>
        <end position="105"/>
    </location>
</feature>
<proteinExistence type="inferred from homology"/>
<accession>A0A1H3G7X4</accession>
<name>A0A1H3G7X4_9GAMM</name>
<keyword evidence="2" id="KW-0472">Membrane</keyword>
<dbReference type="InterPro" id="IPR029063">
    <property type="entry name" value="SAM-dependent_MTases_sf"/>
</dbReference>
<feature type="transmembrane region" description="Helical" evidence="2">
    <location>
        <begin position="111"/>
        <end position="132"/>
    </location>
</feature>
<dbReference type="STRING" id="574349.SAMN05443545_10915"/>
<dbReference type="RefSeq" id="WP_092571618.1">
    <property type="nucleotide sequence ID" value="NZ_BMXH01000007.1"/>
</dbReference>
<evidence type="ECO:0000313" key="5">
    <source>
        <dbReference type="Proteomes" id="UP000198500"/>
    </source>
</evidence>
<dbReference type="EMBL" id="FNNI01000009">
    <property type="protein sequence ID" value="SDX98469.1"/>
    <property type="molecule type" value="Genomic_DNA"/>
</dbReference>
<dbReference type="AlphaFoldDB" id="A0A1H3G7X4"/>
<evidence type="ECO:0000256" key="1">
    <source>
        <dbReference type="ARBA" id="ARBA00007430"/>
    </source>
</evidence>
<keyword evidence="2" id="KW-1133">Transmembrane helix</keyword>
<dbReference type="InterPro" id="IPR003869">
    <property type="entry name" value="Polysac_CapD-like"/>
</dbReference>
<dbReference type="Pfam" id="PF13727">
    <property type="entry name" value="CoA_binding_3"/>
    <property type="match status" value="1"/>
</dbReference>
<gene>
    <name evidence="4" type="ORF">SAMN05443545_10915</name>
</gene>
<dbReference type="SUPFAM" id="SSF53335">
    <property type="entry name" value="S-adenosyl-L-methionine-dependent methyltransferases"/>
    <property type="match status" value="1"/>
</dbReference>
<protein>
    <submittedName>
        <fullName evidence="4">NDP-sugar epimerase, includes UDP-GlcNAc-inverting 4,6-dehydratase FlaA1 and capsular polysaccharide biosynthesis protein EpsC</fullName>
    </submittedName>
</protein>
<keyword evidence="5" id="KW-1185">Reference proteome</keyword>
<dbReference type="Gene3D" id="3.40.50.720">
    <property type="entry name" value="NAD(P)-binding Rossmann-like Domain"/>
    <property type="match status" value="2"/>
</dbReference>
<feature type="transmembrane region" description="Helical" evidence="2">
    <location>
        <begin position="52"/>
        <end position="72"/>
    </location>
</feature>
<dbReference type="InterPro" id="IPR036291">
    <property type="entry name" value="NAD(P)-bd_dom_sf"/>
</dbReference>
<evidence type="ECO:0000256" key="2">
    <source>
        <dbReference type="SAM" id="Phobius"/>
    </source>
</evidence>
<dbReference type="CDD" id="cd05237">
    <property type="entry name" value="UDP_invert_4-6DH_SDR_e"/>
    <property type="match status" value="1"/>
</dbReference>
<dbReference type="OrthoDB" id="9803111at2"/>
<dbReference type="Proteomes" id="UP000198500">
    <property type="component" value="Unassembled WGS sequence"/>
</dbReference>
<dbReference type="Pfam" id="PF02719">
    <property type="entry name" value="Polysacc_synt_2"/>
    <property type="match status" value="1"/>
</dbReference>